<evidence type="ECO:0000313" key="3">
    <source>
        <dbReference type="EMBL" id="MBW8287813.1"/>
    </source>
</evidence>
<feature type="domain" description="DUF4124" evidence="2">
    <location>
        <begin position="9"/>
        <end position="51"/>
    </location>
</feature>
<dbReference type="Pfam" id="PF13511">
    <property type="entry name" value="DUF4124"/>
    <property type="match status" value="1"/>
</dbReference>
<sequence length="156" mass="17525">MKAVLLVCLGWTAVCCQAQVFKCRDADGGTSYSQQPCPAGSRSLAMDGSAPLSVIDGGDSQRAARQQYRQSLRDWSGRRDKARQAEELAAQRERLAGRKKWLAERQHCQRLAGKQASLRQGLRQGQTASELERLKFRLAKVEDQMQDRACHLYKDD</sequence>
<reference evidence="3 4" key="1">
    <citation type="submission" date="2021-05" db="EMBL/GenBank/DDBJ databases">
        <title>Draft Whole Genome Sequencing Of Biosensor Chromobacterium violaceum Strain CV026 Reveals A Regulatory RNA In Chromobacterium violaceum Phenotype Regulatory Network.</title>
        <authorList>
            <person name="Hong K.W."/>
            <person name="Chan K.G."/>
            <person name="Chang C.-Y."/>
        </authorList>
    </citation>
    <scope>NUCLEOTIDE SEQUENCE [LARGE SCALE GENOMIC DNA]</scope>
    <source>
        <strain evidence="3 4">ATCC 31532</strain>
    </source>
</reference>
<gene>
    <name evidence="3" type="ORF">KIF53_09275</name>
</gene>
<dbReference type="EMBL" id="JAHDTB010000006">
    <property type="protein sequence ID" value="MBW8287813.1"/>
    <property type="molecule type" value="Genomic_DNA"/>
</dbReference>
<dbReference type="GeneID" id="89687482"/>
<dbReference type="RefSeq" id="WP_160309807.1">
    <property type="nucleotide sequence ID" value="NZ_CP142381.1"/>
</dbReference>
<dbReference type="Proteomes" id="UP000711178">
    <property type="component" value="Unassembled WGS sequence"/>
</dbReference>
<organism evidence="3 4">
    <name type="scientific">Chromobacterium subtsugae</name>
    <dbReference type="NCBI Taxonomy" id="251747"/>
    <lineage>
        <taxon>Bacteria</taxon>
        <taxon>Pseudomonadati</taxon>
        <taxon>Pseudomonadota</taxon>
        <taxon>Betaproteobacteria</taxon>
        <taxon>Neisseriales</taxon>
        <taxon>Chromobacteriaceae</taxon>
        <taxon>Chromobacterium</taxon>
    </lineage>
</organism>
<evidence type="ECO:0000259" key="2">
    <source>
        <dbReference type="Pfam" id="PF13511"/>
    </source>
</evidence>
<evidence type="ECO:0000256" key="1">
    <source>
        <dbReference type="SAM" id="SignalP"/>
    </source>
</evidence>
<accession>A0ABS7FCJ6</accession>
<keyword evidence="4" id="KW-1185">Reference proteome</keyword>
<dbReference type="InterPro" id="IPR025392">
    <property type="entry name" value="DUF4124"/>
</dbReference>
<name>A0ABS7FCJ6_9NEIS</name>
<comment type="caution">
    <text evidence="3">The sequence shown here is derived from an EMBL/GenBank/DDBJ whole genome shotgun (WGS) entry which is preliminary data.</text>
</comment>
<feature type="chain" id="PRO_5045522125" evidence="1">
    <location>
        <begin position="19"/>
        <end position="156"/>
    </location>
</feature>
<evidence type="ECO:0000313" key="4">
    <source>
        <dbReference type="Proteomes" id="UP000711178"/>
    </source>
</evidence>
<proteinExistence type="predicted"/>
<keyword evidence="1" id="KW-0732">Signal</keyword>
<feature type="signal peptide" evidence="1">
    <location>
        <begin position="1"/>
        <end position="18"/>
    </location>
</feature>
<protein>
    <submittedName>
        <fullName evidence="3">DUF4124 domain-containing protein</fullName>
    </submittedName>
</protein>